<organism evidence="3">
    <name type="scientific">Candidatus Kentrum sp. DK</name>
    <dbReference type="NCBI Taxonomy" id="2126562"/>
    <lineage>
        <taxon>Bacteria</taxon>
        <taxon>Pseudomonadati</taxon>
        <taxon>Pseudomonadota</taxon>
        <taxon>Gammaproteobacteria</taxon>
        <taxon>Candidatus Kentrum</taxon>
    </lineage>
</organism>
<dbReference type="Pfam" id="PF11795">
    <property type="entry name" value="DUF3322"/>
    <property type="match status" value="1"/>
</dbReference>
<dbReference type="InterPro" id="IPR014544">
    <property type="entry name" value="UCP028408"/>
</dbReference>
<evidence type="ECO:0000313" key="3">
    <source>
        <dbReference type="EMBL" id="VFJ55771.1"/>
    </source>
</evidence>
<accession>A0A450SPI6</accession>
<dbReference type="InterPro" id="IPR024534">
    <property type="entry name" value="JetD_C"/>
</dbReference>
<dbReference type="Pfam" id="PF09983">
    <property type="entry name" value="JetD_C"/>
    <property type="match status" value="1"/>
</dbReference>
<evidence type="ECO:0000259" key="1">
    <source>
        <dbReference type="Pfam" id="PF09983"/>
    </source>
</evidence>
<gene>
    <name evidence="3" type="ORF">BECKDK2373C_GA0170839_10507</name>
</gene>
<proteinExistence type="predicted"/>
<dbReference type="PIRSF" id="PIRSF028408">
    <property type="entry name" value="UCP028408"/>
    <property type="match status" value="1"/>
</dbReference>
<evidence type="ECO:0008006" key="4">
    <source>
        <dbReference type="Google" id="ProtNLM"/>
    </source>
</evidence>
<feature type="domain" description="Wadjet protein JetD C-terminal" evidence="1">
    <location>
        <begin position="210"/>
        <end position="385"/>
    </location>
</feature>
<dbReference type="AlphaFoldDB" id="A0A450SPI6"/>
<dbReference type="EMBL" id="CAADEY010000050">
    <property type="protein sequence ID" value="VFJ55771.1"/>
    <property type="molecule type" value="Genomic_DNA"/>
</dbReference>
<feature type="domain" description="DUF3322" evidence="2">
    <location>
        <begin position="6"/>
        <end position="187"/>
    </location>
</feature>
<reference evidence="3" key="1">
    <citation type="submission" date="2019-02" db="EMBL/GenBank/DDBJ databases">
        <authorList>
            <person name="Gruber-Vodicka R. H."/>
            <person name="Seah K. B. B."/>
        </authorList>
    </citation>
    <scope>NUCLEOTIDE SEQUENCE</scope>
    <source>
        <strain evidence="3">BECK_DK161</strain>
    </source>
</reference>
<dbReference type="InterPro" id="IPR024537">
    <property type="entry name" value="DUF3322"/>
</dbReference>
<name>A0A450SPI6_9GAMM</name>
<evidence type="ECO:0000259" key="2">
    <source>
        <dbReference type="Pfam" id="PF11795"/>
    </source>
</evidence>
<protein>
    <recommendedName>
        <fullName evidence="4">Wadjet protein JetD C-terminal domain-containing protein</fullName>
    </recommendedName>
</protein>
<sequence>MNWTTPDDLRAQVQRLWDRGLLLAALADGEPLFPRRLTLKAPDSGELSQRFAEARDWIGRLSRAAGYYRIEWQTRNHRLLGANQIPLAIWIDTLDDALDLIGQRKAAEQFAAQVAATRKQNPELLPWLTKRPLRALELAGDWPRLLAIVGWLQDHPRPGIYPRQLELPGVHTKTIETHRGVLTELLDLALPPENVDADATGIGGFYHRYGFLQKPARVRFRILDLAIRLLGAGADQDITITGTAFSELELPVSRVFITENETNFLAFPNVPGAMAIFGAGYGFDNLSAASWLAKKNIHYWGDIDTHGFAILNQLRGFFPHAASLLMDRETLLAHRALWGIEERPETGELSRLTAAEGALYDRLRQNRWGDRVRLEQERIGFGFLRAGLRGLVGEG</sequence>